<keyword evidence="3" id="KW-1185">Reference proteome</keyword>
<dbReference type="RefSeq" id="WP_170147091.1">
    <property type="nucleotide sequence ID" value="NZ_JAHBRY010000002.1"/>
</dbReference>
<proteinExistence type="predicted"/>
<feature type="domain" description="Glyoxalase-like" evidence="1">
    <location>
        <begin position="5"/>
        <end position="183"/>
    </location>
</feature>
<evidence type="ECO:0000313" key="2">
    <source>
        <dbReference type="EMBL" id="PXW63366.1"/>
    </source>
</evidence>
<dbReference type="SUPFAM" id="SSF54593">
    <property type="entry name" value="Glyoxalase/Bleomycin resistance protein/Dihydroxybiphenyl dioxygenase"/>
    <property type="match status" value="1"/>
</dbReference>
<dbReference type="InterPro" id="IPR025870">
    <property type="entry name" value="Glyoxalase-like_dom"/>
</dbReference>
<dbReference type="PANTHER" id="PTHR40265:SF1">
    <property type="entry name" value="GLYOXALASE-LIKE DOMAIN-CONTAINING PROTEIN"/>
    <property type="match status" value="1"/>
</dbReference>
<dbReference type="Gene3D" id="3.10.180.10">
    <property type="entry name" value="2,3-Dihydroxybiphenyl 1,2-Dioxygenase, domain 1"/>
    <property type="match status" value="1"/>
</dbReference>
<dbReference type="Pfam" id="PF13468">
    <property type="entry name" value="Glyoxalase_3"/>
    <property type="match status" value="1"/>
</dbReference>
<dbReference type="AlphaFoldDB" id="A0A2V3UDL3"/>
<dbReference type="EMBL" id="QJJK01000002">
    <property type="protein sequence ID" value="PXW63366.1"/>
    <property type="molecule type" value="Genomic_DNA"/>
</dbReference>
<gene>
    <name evidence="2" type="ORF">C7450_102281</name>
</gene>
<evidence type="ECO:0000259" key="1">
    <source>
        <dbReference type="Pfam" id="PF13468"/>
    </source>
</evidence>
<organism evidence="2 3">
    <name type="scientific">Chelatococcus asaccharovorans</name>
    <dbReference type="NCBI Taxonomy" id="28210"/>
    <lineage>
        <taxon>Bacteria</taxon>
        <taxon>Pseudomonadati</taxon>
        <taxon>Pseudomonadota</taxon>
        <taxon>Alphaproteobacteria</taxon>
        <taxon>Hyphomicrobiales</taxon>
        <taxon>Chelatococcaceae</taxon>
        <taxon>Chelatococcus</taxon>
    </lineage>
</organism>
<evidence type="ECO:0000313" key="3">
    <source>
        <dbReference type="Proteomes" id="UP000248021"/>
    </source>
</evidence>
<dbReference type="Proteomes" id="UP000248021">
    <property type="component" value="Unassembled WGS sequence"/>
</dbReference>
<dbReference type="PANTHER" id="PTHR40265">
    <property type="entry name" value="BLL2707 PROTEIN"/>
    <property type="match status" value="1"/>
</dbReference>
<accession>A0A2V3UDL3</accession>
<reference evidence="2 3" key="1">
    <citation type="submission" date="2018-05" db="EMBL/GenBank/DDBJ databases">
        <title>Genomic Encyclopedia of Type Strains, Phase IV (KMG-IV): sequencing the most valuable type-strain genomes for metagenomic binning, comparative biology and taxonomic classification.</title>
        <authorList>
            <person name="Goeker M."/>
        </authorList>
    </citation>
    <scope>NUCLEOTIDE SEQUENCE [LARGE SCALE GENOMIC DNA]</scope>
    <source>
        <strain evidence="2 3">DSM 6462</strain>
    </source>
</reference>
<dbReference type="InterPro" id="IPR029068">
    <property type="entry name" value="Glyas_Bleomycin-R_OHBP_Dase"/>
</dbReference>
<sequence length="257" mass="27105">MSAAFDHLIVLVHDLDAAARDFEKLGFTISERHDSVAGSMENRFISFADGSYLLLSAFADPAAAEKHRLGPLLQRGEGWADYSFAIAGIEEITAQLQAQHAPIRGPVQVSNTVASGENWSLDLLMTGIGAGGDDALPFIVEDRAGRMHRIPAAPHHRNGATGIAGVRVATPSADTVIQTLQAILGEAIALSRTEAHGRPATRLSFGTGWVEVFEDLSVNNGTGGLFEAVIATPIAQQDPDPKLTHGAAIRFVVPAGS</sequence>
<name>A0A2V3UDL3_9HYPH</name>
<protein>
    <submittedName>
        <fullName evidence="2">Glyoxalase-like protein</fullName>
    </submittedName>
</protein>
<comment type="caution">
    <text evidence="2">The sequence shown here is derived from an EMBL/GenBank/DDBJ whole genome shotgun (WGS) entry which is preliminary data.</text>
</comment>